<keyword evidence="1" id="KW-0732">Signal</keyword>
<dbReference type="AlphaFoldDB" id="A0A169E1X6"/>
<geneLocation type="plasmid" evidence="4">
    <name>pAM65-52-3-235K</name>
</geneLocation>
<evidence type="ECO:0000256" key="1">
    <source>
        <dbReference type="ARBA" id="ARBA00022729"/>
    </source>
</evidence>
<dbReference type="PATRIC" id="fig|1430.6.peg.2210"/>
<evidence type="ECO:0000313" key="4">
    <source>
        <dbReference type="EMBL" id="AND28445.1"/>
    </source>
</evidence>
<feature type="domain" description="SbsA Ig-like" evidence="3">
    <location>
        <begin position="8"/>
        <end position="110"/>
    </location>
</feature>
<organism evidence="4">
    <name type="scientific">Bacillus thuringiensis subsp. israelensis</name>
    <dbReference type="NCBI Taxonomy" id="1430"/>
    <lineage>
        <taxon>Bacteria</taxon>
        <taxon>Bacillati</taxon>
        <taxon>Bacillota</taxon>
        <taxon>Bacilli</taxon>
        <taxon>Bacillales</taxon>
        <taxon>Bacillaceae</taxon>
        <taxon>Bacillus</taxon>
        <taxon>Bacillus cereus group</taxon>
    </lineage>
</organism>
<accession>A0A169E1X6</accession>
<dbReference type="RefSeq" id="WP_001139774.1">
    <property type="nucleotide sequence ID" value="NZ_CP013278.1"/>
</dbReference>
<dbReference type="Gene3D" id="2.60.40.1220">
    <property type="match status" value="1"/>
</dbReference>
<evidence type="ECO:0000256" key="2">
    <source>
        <dbReference type="SAM" id="MobiDB-lite"/>
    </source>
</evidence>
<dbReference type="EMBL" id="CP013278">
    <property type="protein sequence ID" value="AND28445.1"/>
    <property type="molecule type" value="Genomic_DNA"/>
</dbReference>
<protein>
    <recommendedName>
        <fullName evidence="3">SbsA Ig-like domain-containing protein</fullName>
    </recommendedName>
</protein>
<evidence type="ECO:0000259" key="3">
    <source>
        <dbReference type="Pfam" id="PF13205"/>
    </source>
</evidence>
<dbReference type="Pfam" id="PF13205">
    <property type="entry name" value="Big_5"/>
    <property type="match status" value="1"/>
</dbReference>
<reference evidence="4" key="1">
    <citation type="journal article" date="2017" name="Res. Microbiol.">
        <title>Comparative genomics of extrachromosomal elements in Bacillus thuringiensis subsp. israelensis.</title>
        <authorList>
            <person name="Bolotin A."/>
            <person name="Gillis A."/>
            <person name="Sanchis V."/>
            <person name="Nielsen-LeRoux C."/>
            <person name="Mahillon J."/>
            <person name="Lereclus D."/>
            <person name="Sorokin A."/>
        </authorList>
    </citation>
    <scope>NUCLEOTIDE SEQUENCE</scope>
    <source>
        <strain evidence="4">AM65-52</strain>
        <plasmid evidence="4">pAM65-52-3-235K</plasmid>
    </source>
</reference>
<feature type="region of interest" description="Disordered" evidence="2">
    <location>
        <begin position="219"/>
        <end position="239"/>
    </location>
</feature>
<dbReference type="InterPro" id="IPR032812">
    <property type="entry name" value="SbsA_Ig"/>
</dbReference>
<sequence>MPSNAYLVLGVNPVSNESNVELSTKITITFAKHINLDTLNNNTIRLRKVNGDFVEHTGRYNNVNKVYEITPNTPLEPNTQYQTMVMGGASGVASIDNNYLPSTKTYEFVTVQKKGITALENLVLAQDYYFVSAKWDLPNGLVDGEEIYFNVRLSTSNNPEAYDLWPKNPLEGKTTSLSFTIPYRLEPEKNYYVHVQGVTGDKETAWLTSQIYIEKKGEQPVTPPVVEPPTTGDGGESGGGGTIVGQLSIVDHFPQTGELQKPSEVVVVFTDTIASSLFGEDQPETNPLFYVVEAPYKQQLSLIDMRGAYSPNKAIKGRISLDEENDNVLVFTPVEGPTVFRQGKEYTVVVSKNLKGENTLPTGMTYTFSFVGTPEHLHGDITQIREVLKQFGLNPSTRFLQSLMRKYSQFACDIWFESPAFDEELHKDGDAPYYINEYVNTQVTIDSLLSGGSAVSSSGDESIKLGDLSVTKKAGSSSSNNVSSMIRKLQGALKPWEDLIHGHHNRGYAKPGNAVKGESVSPYPDFVTRTTLKDFDK</sequence>
<proteinExistence type="predicted"/>
<name>A0A169E1X6_BACTI</name>
<keyword evidence="4" id="KW-0614">Plasmid</keyword>
<dbReference type="InterPro" id="IPR014755">
    <property type="entry name" value="Cu-Rt/internalin_Ig-like"/>
</dbReference>
<gene>
    <name evidence="4" type="ORF">ATN07_32465</name>
</gene>